<name>A0AAN8EKD3_9EURO</name>
<dbReference type="GO" id="GO:0000400">
    <property type="term" value="F:four-way junction DNA binding"/>
    <property type="evidence" value="ECO:0007669"/>
    <property type="project" value="TreeGrafter"/>
</dbReference>
<dbReference type="Proteomes" id="UP001316803">
    <property type="component" value="Unassembled WGS sequence"/>
</dbReference>
<dbReference type="GO" id="GO:0005524">
    <property type="term" value="F:ATP binding"/>
    <property type="evidence" value="ECO:0007669"/>
    <property type="project" value="UniProtKB-KW"/>
</dbReference>
<evidence type="ECO:0000256" key="4">
    <source>
        <dbReference type="ARBA" id="ARBA00022840"/>
    </source>
</evidence>
<organism evidence="9 10">
    <name type="scientific">Knufia fluminis</name>
    <dbReference type="NCBI Taxonomy" id="191047"/>
    <lineage>
        <taxon>Eukaryota</taxon>
        <taxon>Fungi</taxon>
        <taxon>Dikarya</taxon>
        <taxon>Ascomycota</taxon>
        <taxon>Pezizomycotina</taxon>
        <taxon>Eurotiomycetes</taxon>
        <taxon>Chaetothyriomycetidae</taxon>
        <taxon>Chaetothyriales</taxon>
        <taxon>Trichomeriaceae</taxon>
        <taxon>Knufia</taxon>
    </lineage>
</organism>
<dbReference type="InterPro" id="IPR014774">
    <property type="entry name" value="KaiC-like_dom"/>
</dbReference>
<sequence length="478" mass="51793">MDDQDSSDYHNFSQVSSSAHRLPTLNGAEALLDAIEKHKPISTSLTALDATLCSTDEALSDNGGLPRGRLTEIYGAPGCGKTHFAIQLAANALREDDAARVVWVDTSAQLPYAHLKQFLEAPQRGQEGEVPITNGVEDHEQQSADERLDHLYVSSFPHLMAVLLHPSQDFPPSGTTLLVVDNLSNIAMIGLPQSEKVSNSSAATNGSLSREDIISKSIAARRGAMLSAISAGLARVAASRNIAIVVTNSVSSHRKYGGKNSVLRSALNVQQWNENVSNRIVIYRELWPATHWASLDREEARKQRIRERWPLRVVEVEKLNGKEVSAEGIKFVILKNRLHAVEPPKPITITNIALPSSPPLPGEDNEEAMGNLGLEDAEEAEDQSMRMPEDVTSSAAQASIGAKRKIDEVADSEDEEELEIGTAARPPPVPRGHAGFLPSSQLAQEDVEGAESTSPQRGTVGKERRGADDLDDDMLLQS</sequence>
<evidence type="ECO:0000256" key="7">
    <source>
        <dbReference type="SAM" id="MobiDB-lite"/>
    </source>
</evidence>
<evidence type="ECO:0000313" key="10">
    <source>
        <dbReference type="Proteomes" id="UP001316803"/>
    </source>
</evidence>
<dbReference type="InterPro" id="IPR027417">
    <property type="entry name" value="P-loop_NTPase"/>
</dbReference>
<keyword evidence="4" id="KW-0067">ATP-binding</keyword>
<dbReference type="PROSITE" id="PS50162">
    <property type="entry name" value="RECA_2"/>
    <property type="match status" value="1"/>
</dbReference>
<keyword evidence="3" id="KW-0227">DNA damage</keyword>
<feature type="compositionally biased region" description="Acidic residues" evidence="7">
    <location>
        <begin position="409"/>
        <end position="419"/>
    </location>
</feature>
<evidence type="ECO:0000256" key="5">
    <source>
        <dbReference type="ARBA" id="ARBA00023204"/>
    </source>
</evidence>
<dbReference type="PANTHER" id="PTHR46239">
    <property type="entry name" value="DNA REPAIR PROTEIN RAD51 HOMOLOG 3 RAD51C"/>
    <property type="match status" value="1"/>
</dbReference>
<dbReference type="Pfam" id="PF06745">
    <property type="entry name" value="ATPase"/>
    <property type="match status" value="1"/>
</dbReference>
<comment type="subcellular location">
    <subcellularLocation>
        <location evidence="1">Nucleus</location>
    </subcellularLocation>
</comment>
<keyword evidence="10" id="KW-1185">Reference proteome</keyword>
<dbReference type="GO" id="GO:0005657">
    <property type="term" value="C:replication fork"/>
    <property type="evidence" value="ECO:0007669"/>
    <property type="project" value="TreeGrafter"/>
</dbReference>
<accession>A0AAN8EKD3</accession>
<evidence type="ECO:0000256" key="2">
    <source>
        <dbReference type="ARBA" id="ARBA00022741"/>
    </source>
</evidence>
<dbReference type="GO" id="GO:0000707">
    <property type="term" value="P:meiotic DNA recombinase assembly"/>
    <property type="evidence" value="ECO:0007669"/>
    <property type="project" value="TreeGrafter"/>
</dbReference>
<dbReference type="GO" id="GO:0008821">
    <property type="term" value="F:crossover junction DNA endonuclease activity"/>
    <property type="evidence" value="ECO:0007669"/>
    <property type="project" value="TreeGrafter"/>
</dbReference>
<evidence type="ECO:0000259" key="8">
    <source>
        <dbReference type="PROSITE" id="PS50162"/>
    </source>
</evidence>
<gene>
    <name evidence="9" type="ORF">OHC33_010122</name>
</gene>
<protein>
    <recommendedName>
        <fullName evidence="8">RecA family profile 1 domain-containing protein</fullName>
    </recommendedName>
</protein>
<feature type="domain" description="RecA family profile 1" evidence="8">
    <location>
        <begin position="37"/>
        <end position="250"/>
    </location>
</feature>
<dbReference type="GO" id="GO:0140664">
    <property type="term" value="F:ATP-dependent DNA damage sensor activity"/>
    <property type="evidence" value="ECO:0007669"/>
    <property type="project" value="InterPro"/>
</dbReference>
<feature type="region of interest" description="Disordered" evidence="7">
    <location>
        <begin position="378"/>
        <end position="478"/>
    </location>
</feature>
<evidence type="ECO:0000256" key="6">
    <source>
        <dbReference type="ARBA" id="ARBA00023242"/>
    </source>
</evidence>
<dbReference type="GO" id="GO:0033063">
    <property type="term" value="C:Rad51B-Rad51C-Rad51D-XRCC2 complex"/>
    <property type="evidence" value="ECO:0007669"/>
    <property type="project" value="TreeGrafter"/>
</dbReference>
<dbReference type="InterPro" id="IPR003593">
    <property type="entry name" value="AAA+_ATPase"/>
</dbReference>
<keyword evidence="2" id="KW-0547">Nucleotide-binding</keyword>
<feature type="compositionally biased region" description="Acidic residues" evidence="7">
    <location>
        <begin position="469"/>
        <end position="478"/>
    </location>
</feature>
<evidence type="ECO:0000313" key="9">
    <source>
        <dbReference type="EMBL" id="KAK5948871.1"/>
    </source>
</evidence>
<proteinExistence type="predicted"/>
<dbReference type="SMART" id="SM00382">
    <property type="entry name" value="AAA"/>
    <property type="match status" value="1"/>
</dbReference>
<dbReference type="InterPro" id="IPR052093">
    <property type="entry name" value="HR_Repair_Mediator"/>
</dbReference>
<dbReference type="GO" id="GO:0033065">
    <property type="term" value="C:Rad51C-XRCC3 complex"/>
    <property type="evidence" value="ECO:0007669"/>
    <property type="project" value="TreeGrafter"/>
</dbReference>
<reference evidence="9 10" key="1">
    <citation type="submission" date="2022-12" db="EMBL/GenBank/DDBJ databases">
        <title>Genomic features and morphological characterization of a novel Knufia sp. strain isolated from spacecraft assembly facility.</title>
        <authorList>
            <person name="Teixeira M."/>
            <person name="Chander A.M."/>
            <person name="Stajich J.E."/>
            <person name="Venkateswaran K."/>
        </authorList>
    </citation>
    <scope>NUCLEOTIDE SEQUENCE [LARGE SCALE GENOMIC DNA]</scope>
    <source>
        <strain evidence="9 10">FJI-L2-BK-P2</strain>
    </source>
</reference>
<dbReference type="AlphaFoldDB" id="A0AAN8EKD3"/>
<dbReference type="GO" id="GO:0007131">
    <property type="term" value="P:reciprocal meiotic recombination"/>
    <property type="evidence" value="ECO:0007669"/>
    <property type="project" value="TreeGrafter"/>
</dbReference>
<keyword evidence="6" id="KW-0539">Nucleus</keyword>
<evidence type="ECO:0000256" key="1">
    <source>
        <dbReference type="ARBA" id="ARBA00004123"/>
    </source>
</evidence>
<dbReference type="InterPro" id="IPR020588">
    <property type="entry name" value="RecA_ATP-bd"/>
</dbReference>
<dbReference type="SUPFAM" id="SSF52540">
    <property type="entry name" value="P-loop containing nucleoside triphosphate hydrolases"/>
    <property type="match status" value="1"/>
</dbReference>
<keyword evidence="5" id="KW-0234">DNA repair</keyword>
<dbReference type="PANTHER" id="PTHR46239:SF1">
    <property type="entry name" value="DNA REPAIR PROTEIN RAD51 HOMOLOG 3"/>
    <property type="match status" value="1"/>
</dbReference>
<evidence type="ECO:0000256" key="3">
    <source>
        <dbReference type="ARBA" id="ARBA00022763"/>
    </source>
</evidence>
<dbReference type="Gene3D" id="3.40.50.300">
    <property type="entry name" value="P-loop containing nucleotide triphosphate hydrolases"/>
    <property type="match status" value="1"/>
</dbReference>
<comment type="caution">
    <text evidence="9">The sequence shown here is derived from an EMBL/GenBank/DDBJ whole genome shotgun (WGS) entry which is preliminary data.</text>
</comment>
<dbReference type="EMBL" id="JAKLMC020000042">
    <property type="protein sequence ID" value="KAK5948871.1"/>
    <property type="molecule type" value="Genomic_DNA"/>
</dbReference>